<dbReference type="InterPro" id="IPR037185">
    <property type="entry name" value="EmrE-like"/>
</dbReference>
<feature type="transmembrane region" description="Helical" evidence="1">
    <location>
        <begin position="207"/>
        <end position="228"/>
    </location>
</feature>
<keyword evidence="1" id="KW-0472">Membrane</keyword>
<sequence>MTPFVFAVVLAAAIMHATWNALIKVRADRFASISLTTFGMACTALPVIPFVAFPSAAVWPWIITSTVIHVGYRLFLTRAYEAGDLAQAYPLARGTAPLITTIGGIVLLSELPGAVALAGIVLLSLGTFLMSLRGGGPLARLNGAVVGYALTTSLFIAGYTLSDGVGARLADTALSYAAWMFFCDGVSAMAIGFFYRGRRMLTVLAAEWKVGALTGFLSAAAYGIVMWAMTQAPIASVASLRETSILFAMAISVFALGEKMTAWRSAAALSILAGVIALRLG</sequence>
<gene>
    <name evidence="3" type="ORF">ACFOHJ_21990</name>
</gene>
<feature type="transmembrane region" description="Helical" evidence="1">
    <location>
        <begin position="173"/>
        <end position="195"/>
    </location>
</feature>
<dbReference type="Gene3D" id="1.10.3730.20">
    <property type="match status" value="1"/>
</dbReference>
<feature type="transmembrane region" description="Helical" evidence="1">
    <location>
        <begin position="30"/>
        <end position="52"/>
    </location>
</feature>
<proteinExistence type="predicted"/>
<feature type="transmembrane region" description="Helical" evidence="1">
    <location>
        <begin position="88"/>
        <end position="108"/>
    </location>
</feature>
<feature type="transmembrane region" description="Helical" evidence="1">
    <location>
        <begin position="234"/>
        <end position="256"/>
    </location>
</feature>
<evidence type="ECO:0000256" key="1">
    <source>
        <dbReference type="SAM" id="Phobius"/>
    </source>
</evidence>
<dbReference type="Pfam" id="PF00892">
    <property type="entry name" value="EamA"/>
    <property type="match status" value="2"/>
</dbReference>
<keyword evidence="1" id="KW-1133">Transmembrane helix</keyword>
<dbReference type="SUPFAM" id="SSF103481">
    <property type="entry name" value="Multidrug resistance efflux transporter EmrE"/>
    <property type="match status" value="2"/>
</dbReference>
<evidence type="ECO:0000313" key="3">
    <source>
        <dbReference type="EMBL" id="MFC3208902.1"/>
    </source>
</evidence>
<keyword evidence="4" id="KW-1185">Reference proteome</keyword>
<dbReference type="Proteomes" id="UP001595583">
    <property type="component" value="Unassembled WGS sequence"/>
</dbReference>
<dbReference type="EMBL" id="JBHRTK010000030">
    <property type="protein sequence ID" value="MFC3208902.1"/>
    <property type="molecule type" value="Genomic_DNA"/>
</dbReference>
<comment type="caution">
    <text evidence="3">The sequence shown here is derived from an EMBL/GenBank/DDBJ whole genome shotgun (WGS) entry which is preliminary data.</text>
</comment>
<feature type="domain" description="EamA" evidence="2">
    <location>
        <begin position="148"/>
        <end position="278"/>
    </location>
</feature>
<evidence type="ECO:0000313" key="4">
    <source>
        <dbReference type="Proteomes" id="UP001595583"/>
    </source>
</evidence>
<name>A0ABV7KKD6_9HYPH</name>
<feature type="transmembrane region" description="Helical" evidence="1">
    <location>
        <begin position="144"/>
        <end position="161"/>
    </location>
</feature>
<evidence type="ECO:0000259" key="2">
    <source>
        <dbReference type="Pfam" id="PF00892"/>
    </source>
</evidence>
<reference evidence="4" key="1">
    <citation type="journal article" date="2019" name="Int. J. Syst. Evol. Microbiol.">
        <title>The Global Catalogue of Microorganisms (GCM) 10K type strain sequencing project: providing services to taxonomists for standard genome sequencing and annotation.</title>
        <authorList>
            <consortium name="The Broad Institute Genomics Platform"/>
            <consortium name="The Broad Institute Genome Sequencing Center for Infectious Disease"/>
            <person name="Wu L."/>
            <person name="Ma J."/>
        </authorList>
    </citation>
    <scope>NUCLEOTIDE SEQUENCE [LARGE SCALE GENOMIC DNA]</scope>
    <source>
        <strain evidence="4">KCTC 52165</strain>
    </source>
</reference>
<feature type="transmembrane region" description="Helical" evidence="1">
    <location>
        <begin position="6"/>
        <end position="23"/>
    </location>
</feature>
<accession>A0ABV7KKD6</accession>
<dbReference type="RefSeq" id="WP_378224828.1">
    <property type="nucleotide sequence ID" value="NZ_JBHRTK010000030.1"/>
</dbReference>
<keyword evidence="1" id="KW-0812">Transmembrane</keyword>
<organism evidence="3 4">
    <name type="scientific">Aquamicrobium soli</name>
    <dbReference type="NCBI Taxonomy" id="1811518"/>
    <lineage>
        <taxon>Bacteria</taxon>
        <taxon>Pseudomonadati</taxon>
        <taxon>Pseudomonadota</taxon>
        <taxon>Alphaproteobacteria</taxon>
        <taxon>Hyphomicrobiales</taxon>
        <taxon>Phyllobacteriaceae</taxon>
        <taxon>Aquamicrobium</taxon>
    </lineage>
</organism>
<dbReference type="InterPro" id="IPR000620">
    <property type="entry name" value="EamA_dom"/>
</dbReference>
<feature type="transmembrane region" description="Helical" evidence="1">
    <location>
        <begin position="114"/>
        <end position="132"/>
    </location>
</feature>
<protein>
    <submittedName>
        <fullName evidence="3">EamA family transporter</fullName>
    </submittedName>
</protein>
<feature type="domain" description="EamA" evidence="2">
    <location>
        <begin position="8"/>
        <end position="131"/>
    </location>
</feature>
<feature type="transmembrane region" description="Helical" evidence="1">
    <location>
        <begin position="58"/>
        <end position="76"/>
    </location>
</feature>